<evidence type="ECO:0000313" key="2">
    <source>
        <dbReference type="Proteomes" id="UP000183832"/>
    </source>
</evidence>
<dbReference type="Proteomes" id="UP000183832">
    <property type="component" value="Unassembled WGS sequence"/>
</dbReference>
<proteinExistence type="predicted"/>
<dbReference type="AlphaFoldDB" id="A0A1J1HMZ9"/>
<keyword evidence="2" id="KW-1185">Reference proteome</keyword>
<sequence length="83" mass="9342">METILESAASTLLCWSLLYSPKPTQKSVSICCVKIKFLLTYICVEIIEHKNIHILITITQQAHCVSLIIENCVSSFVSLMEQV</sequence>
<evidence type="ECO:0000313" key="1">
    <source>
        <dbReference type="EMBL" id="CRK89331.1"/>
    </source>
</evidence>
<gene>
    <name evidence="1" type="ORF">CLUMA_CG003090</name>
</gene>
<name>A0A1J1HMZ9_9DIPT</name>
<accession>A0A1J1HMZ9</accession>
<reference evidence="1 2" key="1">
    <citation type="submission" date="2015-04" db="EMBL/GenBank/DDBJ databases">
        <authorList>
            <person name="Syromyatnikov M.Y."/>
            <person name="Popov V.N."/>
        </authorList>
    </citation>
    <scope>NUCLEOTIDE SEQUENCE [LARGE SCALE GENOMIC DNA]</scope>
</reference>
<dbReference type="EMBL" id="CVRI01000012">
    <property type="protein sequence ID" value="CRK89331.1"/>
    <property type="molecule type" value="Genomic_DNA"/>
</dbReference>
<protein>
    <submittedName>
        <fullName evidence="1">CLUMA_CG003090, isoform A</fullName>
    </submittedName>
</protein>
<organism evidence="1 2">
    <name type="scientific">Clunio marinus</name>
    <dbReference type="NCBI Taxonomy" id="568069"/>
    <lineage>
        <taxon>Eukaryota</taxon>
        <taxon>Metazoa</taxon>
        <taxon>Ecdysozoa</taxon>
        <taxon>Arthropoda</taxon>
        <taxon>Hexapoda</taxon>
        <taxon>Insecta</taxon>
        <taxon>Pterygota</taxon>
        <taxon>Neoptera</taxon>
        <taxon>Endopterygota</taxon>
        <taxon>Diptera</taxon>
        <taxon>Nematocera</taxon>
        <taxon>Chironomoidea</taxon>
        <taxon>Chironomidae</taxon>
        <taxon>Clunio</taxon>
    </lineage>
</organism>